<dbReference type="Gene3D" id="3.40.50.300">
    <property type="entry name" value="P-loop containing nucleotide triphosphate hydrolases"/>
    <property type="match status" value="1"/>
</dbReference>
<feature type="compositionally biased region" description="Polar residues" evidence="3">
    <location>
        <begin position="287"/>
        <end position="306"/>
    </location>
</feature>
<dbReference type="InterPro" id="IPR027417">
    <property type="entry name" value="P-loop_NTPase"/>
</dbReference>
<dbReference type="InterPro" id="IPR024385">
    <property type="entry name" value="DUF3854"/>
</dbReference>
<dbReference type="InterPro" id="IPR014818">
    <property type="entry name" value="Phage/plasmid_primase_P4_C"/>
</dbReference>
<evidence type="ECO:0000256" key="3">
    <source>
        <dbReference type="SAM" id="MobiDB-lite"/>
    </source>
</evidence>
<dbReference type="GO" id="GO:0005524">
    <property type="term" value="F:ATP binding"/>
    <property type="evidence" value="ECO:0007669"/>
    <property type="project" value="UniProtKB-KW"/>
</dbReference>
<feature type="compositionally biased region" description="Low complexity" evidence="3">
    <location>
        <begin position="777"/>
        <end position="803"/>
    </location>
</feature>
<dbReference type="Pfam" id="PF19263">
    <property type="entry name" value="DUF5906"/>
    <property type="match status" value="1"/>
</dbReference>
<protein>
    <recommendedName>
        <fullName evidence="4">SF3 helicase domain-containing protein</fullName>
    </recommendedName>
</protein>
<sequence>MTVKEASDRLGYPAKSEGIWLEGVNGFGQFRPNKPWKKLEASATDSTENEKKAPKYRTATGEEYDAMLPRHPHNPRYWEDLVALQELCWKIDGHPCLGITEGMLKAISACANDIPCVALAGVEMGLTPAKDDPQGKRYLVETLEKLAHAGFGFIIIFDADAAIKEGVIQAQRKLASQLVKFKVPVYIATGLWSEDQGKGMDDYIENNGIDKFKREIMGKIIDLGAWEKQFQKHDGKDKQLTQTGFARHIADKYGERLAWNVPAKAWYWYEVERVRRKEDYSPEDSSKTGNKKNSQNANNGDNSPKINNRKNTPKTSNRDTSPKIINSGDIISLDGVELEKETGVWSEISHELAFDMVVRELQLENHEVTAYFVNGVLTILKARLHVDYWDVIPGWVCLEDCIVNIRTLKTREHHPGYRFLSRLPFKWSDREVGCEPIKQWLLETCGNNSEWLEVIRAAMNATITERGGELQRYTELIGAGGTGKGTILRLVQMLLGKDNYAVTTLKEVEQNRFESAKFYGKKAIFITDSERYAGDVSRLKALTGNDEIPIEKKGVQQTGSYKFLGLVWVAANEAMQSSDYTNGLSRRRLSMSFERVISPHQRRDMMDEFRPYLPGLLFWVLSMEASEVADYVRNTTNRVPSLGAFSTEVLLETNPLANWADQCLYYDPNMETKVGDATGDASYCLYANYAQWASANGQGTMTTQRFSSNLINLLKTQLGIDASKRRTNKGRFITCVGIRAPGHNFPLLISGESNQPTQSTVGSSLAQRQEAAPQWSSPPGVTSSPPGCDDLVTTRVTTEMTTESIGSYDSQQSDDLFNSSKGHQSTTNTTCFDNKEEIEAGTSCHFDSTPSPVADSGRHEGDMVSPQNQSQVVTNQPENAIANNTQNPETITNEETQSISQQIFANWNNMLVLGQLILAIADTEILFEAVRNLTNDQIKHIKDAAKQAWKPGCSSYGEYCGEKVELMEFGNNRNWKVRSANGSLMPAARGNVRPWLGI</sequence>
<dbReference type="Pfam" id="PF08706">
    <property type="entry name" value="D5_N"/>
    <property type="match status" value="1"/>
</dbReference>
<evidence type="ECO:0000256" key="1">
    <source>
        <dbReference type="ARBA" id="ARBA00022741"/>
    </source>
</evidence>
<organism evidence="5 6">
    <name type="scientific">Brunnivagina elsteri CCALA 953</name>
    <dbReference type="NCBI Taxonomy" id="987040"/>
    <lineage>
        <taxon>Bacteria</taxon>
        <taxon>Bacillati</taxon>
        <taxon>Cyanobacteriota</taxon>
        <taxon>Cyanophyceae</taxon>
        <taxon>Nostocales</taxon>
        <taxon>Calotrichaceae</taxon>
        <taxon>Brunnivagina</taxon>
    </lineage>
</organism>
<feature type="region of interest" description="Disordered" evidence="3">
    <location>
        <begin position="842"/>
        <end position="871"/>
    </location>
</feature>
<feature type="domain" description="SF3 helicase" evidence="4">
    <location>
        <begin position="450"/>
        <end position="606"/>
    </location>
</feature>
<proteinExistence type="predicted"/>
<dbReference type="PROSITE" id="PS51206">
    <property type="entry name" value="SF3_HELICASE_1"/>
    <property type="match status" value="1"/>
</dbReference>
<dbReference type="Gene3D" id="3.40.1360.10">
    <property type="match status" value="1"/>
</dbReference>
<keyword evidence="2" id="KW-0067">ATP-binding</keyword>
<evidence type="ECO:0000313" key="5">
    <source>
        <dbReference type="EMBL" id="PAX58354.1"/>
    </source>
</evidence>
<keyword evidence="1" id="KW-0547">Nucleotide-binding</keyword>
<evidence type="ECO:0000313" key="6">
    <source>
        <dbReference type="Proteomes" id="UP000218238"/>
    </source>
</evidence>
<dbReference type="AlphaFoldDB" id="A0A2A2TLE1"/>
<dbReference type="Proteomes" id="UP000218238">
    <property type="component" value="Unassembled WGS sequence"/>
</dbReference>
<dbReference type="SUPFAM" id="SSF52540">
    <property type="entry name" value="P-loop containing nucleoside triphosphate hydrolases"/>
    <property type="match status" value="1"/>
</dbReference>
<feature type="region of interest" description="Disordered" evidence="3">
    <location>
        <begin position="279"/>
        <end position="323"/>
    </location>
</feature>
<dbReference type="InterPro" id="IPR014015">
    <property type="entry name" value="Helicase_SF3_DNA-vir"/>
</dbReference>
<comment type="caution">
    <text evidence="5">The sequence shown here is derived from an EMBL/GenBank/DDBJ whole genome shotgun (WGS) entry which is preliminary data.</text>
</comment>
<gene>
    <name evidence="5" type="ORF">CK510_07900</name>
</gene>
<evidence type="ECO:0000259" key="4">
    <source>
        <dbReference type="PROSITE" id="PS51206"/>
    </source>
</evidence>
<feature type="compositionally biased region" description="Polar residues" evidence="3">
    <location>
        <begin position="804"/>
        <end position="829"/>
    </location>
</feature>
<dbReference type="EMBL" id="NTFS01000060">
    <property type="protein sequence ID" value="PAX58354.1"/>
    <property type="molecule type" value="Genomic_DNA"/>
</dbReference>
<accession>A0A2A2TLE1</accession>
<feature type="compositionally biased region" description="Polar residues" evidence="3">
    <location>
        <begin position="751"/>
        <end position="767"/>
    </location>
</feature>
<evidence type="ECO:0000256" key="2">
    <source>
        <dbReference type="ARBA" id="ARBA00022840"/>
    </source>
</evidence>
<reference evidence="5 6" key="1">
    <citation type="submission" date="2017-08" db="EMBL/GenBank/DDBJ databases">
        <title>Draft genome sequence of filamentous cyanobacterium Calothrix elsteri CCALA 953.</title>
        <authorList>
            <person name="Gagunashvili A.N."/>
            <person name="Elster J."/>
            <person name="Andresson O.S."/>
        </authorList>
    </citation>
    <scope>NUCLEOTIDE SEQUENCE [LARGE SCALE GENOMIC DNA]</scope>
    <source>
        <strain evidence="5 6">CCALA 953</strain>
    </source>
</reference>
<dbReference type="InterPro" id="IPR045455">
    <property type="entry name" value="NrS-1_pol-like_helicase"/>
</dbReference>
<dbReference type="Pfam" id="PF12965">
    <property type="entry name" value="DUF3854"/>
    <property type="match status" value="1"/>
</dbReference>
<name>A0A2A2TLE1_9CYAN</name>
<feature type="region of interest" description="Disordered" evidence="3">
    <location>
        <begin position="747"/>
        <end position="829"/>
    </location>
</feature>
<keyword evidence="6" id="KW-1185">Reference proteome</keyword>